<sequence>MFLYMRVESNETSAIKLTYNRKK</sequence>
<name>A0A2P2P253_RHIMU</name>
<reference evidence="1" key="1">
    <citation type="submission" date="2018-02" db="EMBL/GenBank/DDBJ databases">
        <title>Rhizophora mucronata_Transcriptome.</title>
        <authorList>
            <person name="Meera S.P."/>
            <person name="Sreeshan A."/>
            <person name="Augustine A."/>
        </authorList>
    </citation>
    <scope>NUCLEOTIDE SEQUENCE</scope>
    <source>
        <tissue evidence="1">Leaf</tissue>
    </source>
</reference>
<dbReference type="AlphaFoldDB" id="A0A2P2P253"/>
<evidence type="ECO:0000313" key="1">
    <source>
        <dbReference type="EMBL" id="MBX48802.1"/>
    </source>
</evidence>
<organism evidence="1">
    <name type="scientific">Rhizophora mucronata</name>
    <name type="common">Asiatic mangrove</name>
    <dbReference type="NCBI Taxonomy" id="61149"/>
    <lineage>
        <taxon>Eukaryota</taxon>
        <taxon>Viridiplantae</taxon>
        <taxon>Streptophyta</taxon>
        <taxon>Embryophyta</taxon>
        <taxon>Tracheophyta</taxon>
        <taxon>Spermatophyta</taxon>
        <taxon>Magnoliopsida</taxon>
        <taxon>eudicotyledons</taxon>
        <taxon>Gunneridae</taxon>
        <taxon>Pentapetalae</taxon>
        <taxon>rosids</taxon>
        <taxon>fabids</taxon>
        <taxon>Malpighiales</taxon>
        <taxon>Rhizophoraceae</taxon>
        <taxon>Rhizophora</taxon>
    </lineage>
</organism>
<dbReference type="EMBL" id="GGEC01068318">
    <property type="protein sequence ID" value="MBX48802.1"/>
    <property type="molecule type" value="Transcribed_RNA"/>
</dbReference>
<accession>A0A2P2P253</accession>
<protein>
    <submittedName>
        <fullName evidence="1">Uncharacterized protein</fullName>
    </submittedName>
</protein>
<proteinExistence type="predicted"/>